<evidence type="ECO:0000313" key="2">
    <source>
        <dbReference type="Proteomes" id="UP001595843"/>
    </source>
</evidence>
<dbReference type="Proteomes" id="UP001595843">
    <property type="component" value="Unassembled WGS sequence"/>
</dbReference>
<reference evidence="2" key="1">
    <citation type="journal article" date="2019" name="Int. J. Syst. Evol. Microbiol.">
        <title>The Global Catalogue of Microorganisms (GCM) 10K type strain sequencing project: providing services to taxonomists for standard genome sequencing and annotation.</title>
        <authorList>
            <consortium name="The Broad Institute Genomics Platform"/>
            <consortium name="The Broad Institute Genome Sequencing Center for Infectious Disease"/>
            <person name="Wu L."/>
            <person name="Ma J."/>
        </authorList>
    </citation>
    <scope>NUCLEOTIDE SEQUENCE [LARGE SCALE GENOMIC DNA]</scope>
    <source>
        <strain evidence="2">IBRC-M 10813</strain>
    </source>
</reference>
<gene>
    <name evidence="1" type="ORF">ACFOUO_08570</name>
</gene>
<organism evidence="1 2">
    <name type="scientific">Salinithrix halophila</name>
    <dbReference type="NCBI Taxonomy" id="1485204"/>
    <lineage>
        <taxon>Bacteria</taxon>
        <taxon>Bacillati</taxon>
        <taxon>Bacillota</taxon>
        <taxon>Bacilli</taxon>
        <taxon>Bacillales</taxon>
        <taxon>Thermoactinomycetaceae</taxon>
        <taxon>Salinithrix</taxon>
    </lineage>
</organism>
<proteinExistence type="predicted"/>
<accession>A0ABV8JEM4</accession>
<protein>
    <submittedName>
        <fullName evidence="1">Uncharacterized protein</fullName>
    </submittedName>
</protein>
<dbReference type="RefSeq" id="WP_380704188.1">
    <property type="nucleotide sequence ID" value="NZ_JBHSAP010000009.1"/>
</dbReference>
<sequence>MHTKQEVCQVCGEPIEENRETKLNDCCSNQWIMQQINNSYL</sequence>
<dbReference type="EMBL" id="JBHSAP010000009">
    <property type="protein sequence ID" value="MFC4076863.1"/>
    <property type="molecule type" value="Genomic_DNA"/>
</dbReference>
<evidence type="ECO:0000313" key="1">
    <source>
        <dbReference type="EMBL" id="MFC4076863.1"/>
    </source>
</evidence>
<comment type="caution">
    <text evidence="1">The sequence shown here is derived from an EMBL/GenBank/DDBJ whole genome shotgun (WGS) entry which is preliminary data.</text>
</comment>
<name>A0ABV8JEM4_9BACL</name>
<keyword evidence="2" id="KW-1185">Reference proteome</keyword>